<evidence type="ECO:0000313" key="1">
    <source>
        <dbReference type="EMBL" id="SFN31247.1"/>
    </source>
</evidence>
<name>A0A1I4XZM4_9GAMM</name>
<proteinExistence type="predicted"/>
<dbReference type="EMBL" id="FOVF01000047">
    <property type="protein sequence ID" value="SFN68149.1"/>
    <property type="molecule type" value="Genomic_DNA"/>
</dbReference>
<dbReference type="Proteomes" id="UP000198575">
    <property type="component" value="Unassembled WGS sequence"/>
</dbReference>
<protein>
    <submittedName>
        <fullName evidence="1">Uncharacterized protein</fullName>
    </submittedName>
</protein>
<reference evidence="1 3" key="1">
    <citation type="submission" date="2016-10" db="EMBL/GenBank/DDBJ databases">
        <authorList>
            <person name="de Groot N.N."/>
        </authorList>
    </citation>
    <scope>NUCLEOTIDE SEQUENCE [LARGE SCALE GENOMIC DNA]</scope>
    <source>
        <strain evidence="1 3">CGMCC 1.7659</strain>
    </source>
</reference>
<keyword evidence="3" id="KW-1185">Reference proteome</keyword>
<organism evidence="1 3">
    <name type="scientific">Dokdonella immobilis</name>
    <dbReference type="NCBI Taxonomy" id="578942"/>
    <lineage>
        <taxon>Bacteria</taxon>
        <taxon>Pseudomonadati</taxon>
        <taxon>Pseudomonadota</taxon>
        <taxon>Gammaproteobacteria</taxon>
        <taxon>Lysobacterales</taxon>
        <taxon>Rhodanobacteraceae</taxon>
        <taxon>Dokdonella</taxon>
    </lineage>
</organism>
<sequence length="222" mass="24625">MLKQLVGDSLKLLLPAYRDCVRSDVNGFDDIEEWFTVTESRRVAVTDVTVETSLDSTIVDIFGAIAGYGFVVYFTYPGRWVPDSLYHPKDSRCGVIEVRLHGIERAFFNGHLSGKSYREVLLDFLTEDLSAKRWIFHPGYQSAESEAKAKMSKRLQISRESAPTKLSVQRHATPTAGAAPVASMADYACVICLATWEAPRSRGPCNCPKCGGLLCARVQPSR</sequence>
<dbReference type="EMBL" id="FOVF01000013">
    <property type="protein sequence ID" value="SFN31247.1"/>
    <property type="molecule type" value="Genomic_DNA"/>
</dbReference>
<accession>A0A1I4XZM4</accession>
<gene>
    <name evidence="1" type="ORF">SAMN05216289_11373</name>
    <name evidence="2" type="ORF">SAMN05216289_14711</name>
</gene>
<evidence type="ECO:0000313" key="3">
    <source>
        <dbReference type="Proteomes" id="UP000198575"/>
    </source>
</evidence>
<dbReference type="AlphaFoldDB" id="A0A1I4XZM4"/>
<evidence type="ECO:0000313" key="2">
    <source>
        <dbReference type="EMBL" id="SFN68149.1"/>
    </source>
</evidence>